<dbReference type="RefSeq" id="WP_227776508.1">
    <property type="nucleotide sequence ID" value="NZ_BAABKX010000001.1"/>
</dbReference>
<dbReference type="AlphaFoldDB" id="A0AAV3UG07"/>
<dbReference type="Proteomes" id="UP001501729">
    <property type="component" value="Unassembled WGS sequence"/>
</dbReference>
<gene>
    <name evidence="1" type="ORF">GCM10025751_17430</name>
</gene>
<evidence type="ECO:0000313" key="1">
    <source>
        <dbReference type="EMBL" id="GAA5047196.1"/>
    </source>
</evidence>
<accession>A0AAV3UG07</accession>
<sequence>MSPATKRKSDDVLDLELDDEASIPFEPEGVLGTEHDGDVLTVYTVTGGGASLVLTEESFARSSRTLQEDALSAILRTGLSYLFRDGVETVRVRSDADSITRALDGFDDAPAYRYEDVLFTARLEA</sequence>
<keyword evidence="2" id="KW-1185">Reference proteome</keyword>
<reference evidence="1 2" key="1">
    <citation type="journal article" date="2019" name="Int. J. Syst. Evol. Microbiol.">
        <title>The Global Catalogue of Microorganisms (GCM) 10K type strain sequencing project: providing services to taxonomists for standard genome sequencing and annotation.</title>
        <authorList>
            <consortium name="The Broad Institute Genomics Platform"/>
            <consortium name="The Broad Institute Genome Sequencing Center for Infectious Disease"/>
            <person name="Wu L."/>
            <person name="Ma J."/>
        </authorList>
    </citation>
    <scope>NUCLEOTIDE SEQUENCE [LARGE SCALE GENOMIC DNA]</scope>
    <source>
        <strain evidence="1 2">JCM 17504</strain>
    </source>
</reference>
<comment type="caution">
    <text evidence="1">The sequence shown here is derived from an EMBL/GenBank/DDBJ whole genome shotgun (WGS) entry which is preliminary data.</text>
</comment>
<protein>
    <submittedName>
        <fullName evidence="1">Uncharacterized protein</fullName>
    </submittedName>
</protein>
<proteinExistence type="predicted"/>
<organism evidence="1 2">
    <name type="scientific">Haladaptatus pallidirubidus</name>
    <dbReference type="NCBI Taxonomy" id="1008152"/>
    <lineage>
        <taxon>Archaea</taxon>
        <taxon>Methanobacteriati</taxon>
        <taxon>Methanobacteriota</taxon>
        <taxon>Stenosarchaea group</taxon>
        <taxon>Halobacteria</taxon>
        <taxon>Halobacteriales</taxon>
        <taxon>Haladaptataceae</taxon>
        <taxon>Haladaptatus</taxon>
    </lineage>
</organism>
<evidence type="ECO:0000313" key="2">
    <source>
        <dbReference type="Proteomes" id="UP001501729"/>
    </source>
</evidence>
<dbReference type="GeneID" id="68612335"/>
<name>A0AAV3UG07_9EURY</name>
<dbReference type="EMBL" id="BAABKX010000001">
    <property type="protein sequence ID" value="GAA5047196.1"/>
    <property type="molecule type" value="Genomic_DNA"/>
</dbReference>